<dbReference type="InterPro" id="IPR002241">
    <property type="entry name" value="Glyco_hydro_27"/>
</dbReference>
<dbReference type="GO" id="GO:0016139">
    <property type="term" value="P:glycoside catabolic process"/>
    <property type="evidence" value="ECO:0007669"/>
    <property type="project" value="TreeGrafter"/>
</dbReference>
<evidence type="ECO:0000256" key="3">
    <source>
        <dbReference type="ARBA" id="ARBA00023295"/>
    </source>
</evidence>
<dbReference type="Proteomes" id="UP000037510">
    <property type="component" value="Unassembled WGS sequence"/>
</dbReference>
<gene>
    <name evidence="5" type="ORF">OBRU01_01193</name>
</gene>
<keyword evidence="3" id="KW-0326">Glycosidase</keyword>
<dbReference type="Gene3D" id="3.20.20.70">
    <property type="entry name" value="Aldolase class I"/>
    <property type="match status" value="2"/>
</dbReference>
<dbReference type="InterPro" id="IPR017853">
    <property type="entry name" value="GH"/>
</dbReference>
<name>A0A0L7LUF8_OPEBR</name>
<evidence type="ECO:0000313" key="5">
    <source>
        <dbReference type="EMBL" id="KOB79090.1"/>
    </source>
</evidence>
<reference evidence="5 6" key="1">
    <citation type="journal article" date="2015" name="Genome Biol. Evol.">
        <title>The genome of winter moth (Operophtera brumata) provides a genomic perspective on sexual dimorphism and phenology.</title>
        <authorList>
            <person name="Derks M.F."/>
            <person name="Smit S."/>
            <person name="Salis L."/>
            <person name="Schijlen E."/>
            <person name="Bossers A."/>
            <person name="Mateman C."/>
            <person name="Pijl A.S."/>
            <person name="de Ridder D."/>
            <person name="Groenen M.A."/>
            <person name="Visser M.E."/>
            <person name="Megens H.J."/>
        </authorList>
    </citation>
    <scope>NUCLEOTIDE SEQUENCE [LARGE SCALE GENOMIC DNA]</scope>
    <source>
        <strain evidence="5">WM2013NL</strain>
        <tissue evidence="5">Head and thorax</tissue>
    </source>
</reference>
<keyword evidence="6" id="KW-1185">Reference proteome</keyword>
<keyword evidence="4" id="KW-0732">Signal</keyword>
<dbReference type="GO" id="GO:0005737">
    <property type="term" value="C:cytoplasm"/>
    <property type="evidence" value="ECO:0007669"/>
    <property type="project" value="TreeGrafter"/>
</dbReference>
<protein>
    <submittedName>
        <fullName evidence="5">Putative Alpha-N-acetylgalactosaminidase</fullName>
    </submittedName>
</protein>
<evidence type="ECO:0000256" key="1">
    <source>
        <dbReference type="ARBA" id="ARBA00009743"/>
    </source>
</evidence>
<dbReference type="GO" id="GO:0009311">
    <property type="term" value="P:oligosaccharide metabolic process"/>
    <property type="evidence" value="ECO:0007669"/>
    <property type="project" value="TreeGrafter"/>
</dbReference>
<dbReference type="SUPFAM" id="SSF51445">
    <property type="entry name" value="(Trans)glycosidases"/>
    <property type="match status" value="2"/>
</dbReference>
<accession>A0A0L7LUF8</accession>
<keyword evidence="2" id="KW-0378">Hydrolase</keyword>
<dbReference type="AlphaFoldDB" id="A0A0L7LUF8"/>
<evidence type="ECO:0000256" key="4">
    <source>
        <dbReference type="SAM" id="SignalP"/>
    </source>
</evidence>
<organism evidence="5 6">
    <name type="scientific">Operophtera brumata</name>
    <name type="common">Winter moth</name>
    <name type="synonym">Phalaena brumata</name>
    <dbReference type="NCBI Taxonomy" id="104452"/>
    <lineage>
        <taxon>Eukaryota</taxon>
        <taxon>Metazoa</taxon>
        <taxon>Ecdysozoa</taxon>
        <taxon>Arthropoda</taxon>
        <taxon>Hexapoda</taxon>
        <taxon>Insecta</taxon>
        <taxon>Pterygota</taxon>
        <taxon>Neoptera</taxon>
        <taxon>Endopterygota</taxon>
        <taxon>Lepidoptera</taxon>
        <taxon>Glossata</taxon>
        <taxon>Ditrysia</taxon>
        <taxon>Geometroidea</taxon>
        <taxon>Geometridae</taxon>
        <taxon>Larentiinae</taxon>
        <taxon>Operophtera</taxon>
    </lineage>
</organism>
<proteinExistence type="inferred from homology"/>
<comment type="caution">
    <text evidence="5">The sequence shown here is derived from an EMBL/GenBank/DDBJ whole genome shotgun (WGS) entry which is preliminary data.</text>
</comment>
<dbReference type="GO" id="GO:0004557">
    <property type="term" value="F:alpha-galactosidase activity"/>
    <property type="evidence" value="ECO:0007669"/>
    <property type="project" value="TreeGrafter"/>
</dbReference>
<comment type="similarity">
    <text evidence="1">Belongs to the glycosyl hydrolase 27 family.</text>
</comment>
<dbReference type="Pfam" id="PF16499">
    <property type="entry name" value="Melibiase_2"/>
    <property type="match status" value="2"/>
</dbReference>
<sequence>MGYSRIILMFMAFVSEVFVLENGLARTPPMGWMSWGYYMCNVNCDQTPEKCLKLQVKDAYIEFGEYLNSRRPVVYSCSWPYYIQYIHNKTPDFNVISQHCNMWRNYHDVKSSWESVKDIMRHFESEYGTLHKYHGPGHWNDPDMVRYYQLKFSRTMLRPRPYTSQLLP</sequence>
<evidence type="ECO:0000313" key="6">
    <source>
        <dbReference type="Proteomes" id="UP000037510"/>
    </source>
</evidence>
<dbReference type="STRING" id="104452.A0A0L7LUF8"/>
<dbReference type="InterPro" id="IPR013785">
    <property type="entry name" value="Aldolase_TIM"/>
</dbReference>
<feature type="signal peptide" evidence="4">
    <location>
        <begin position="1"/>
        <end position="19"/>
    </location>
</feature>
<dbReference type="EMBL" id="JTDY01000064">
    <property type="protein sequence ID" value="KOB79090.1"/>
    <property type="molecule type" value="Genomic_DNA"/>
</dbReference>
<evidence type="ECO:0000256" key="2">
    <source>
        <dbReference type="ARBA" id="ARBA00022801"/>
    </source>
</evidence>
<feature type="chain" id="PRO_5005573514" evidence="4">
    <location>
        <begin position="20"/>
        <end position="168"/>
    </location>
</feature>
<dbReference type="PANTHER" id="PTHR11452">
    <property type="entry name" value="ALPHA-GALACTOSIDASE/ALPHA-N-ACETYLGALACTOSAMINIDASE"/>
    <property type="match status" value="1"/>
</dbReference>
<dbReference type="PANTHER" id="PTHR11452:SF83">
    <property type="entry name" value="ALPHA-GALACTOSIDASE"/>
    <property type="match status" value="1"/>
</dbReference>